<comment type="similarity">
    <text evidence="1">Belongs to the metallo-dependent hydrolases superfamily.</text>
</comment>
<proteinExistence type="inferred from homology"/>
<dbReference type="Proteomes" id="UP000798808">
    <property type="component" value="Unassembled WGS sequence"/>
</dbReference>
<evidence type="ECO:0000313" key="4">
    <source>
        <dbReference type="Proteomes" id="UP000798808"/>
    </source>
</evidence>
<evidence type="ECO:0000259" key="2">
    <source>
        <dbReference type="Pfam" id="PF04909"/>
    </source>
</evidence>
<sequence length="275" mass="31750">MRIDAHQHFWQYHPVKEGWITDDMQVIRRDFMPADLKPLLDKHAFDGCVAVQADQSENETLFLLELAADNDWIKGVVGWLDLQEHDLNEQLAYFKANKHFKGVRHILQAEPKGFMTSNSFVEGVKSVGKHGLTYDILTNETQLDDVLELVRSLPAMPLVIDHISKPDIKKQSFDHWAKYMKILSEYDHVHVKLSGMATEADWQHWTEKDFTIYIDFCLQHFGPQRLMYGSDWPVCLVAGNYDHIISALQSSISSLSLEEQGWIMGKTATKFYNLI</sequence>
<feature type="domain" description="Amidohydrolase-related" evidence="2">
    <location>
        <begin position="3"/>
        <end position="274"/>
    </location>
</feature>
<dbReference type="InterPro" id="IPR006680">
    <property type="entry name" value="Amidohydro-rel"/>
</dbReference>
<organism evidence="3 4">
    <name type="scientific">Fulvivirga kasyanovii</name>
    <dbReference type="NCBI Taxonomy" id="396812"/>
    <lineage>
        <taxon>Bacteria</taxon>
        <taxon>Pseudomonadati</taxon>
        <taxon>Bacteroidota</taxon>
        <taxon>Cytophagia</taxon>
        <taxon>Cytophagales</taxon>
        <taxon>Fulvivirgaceae</taxon>
        <taxon>Fulvivirga</taxon>
    </lineage>
</organism>
<dbReference type="Pfam" id="PF04909">
    <property type="entry name" value="Amidohydro_2"/>
    <property type="match status" value="1"/>
</dbReference>
<accession>A0ABW9RW61</accession>
<evidence type="ECO:0000313" key="3">
    <source>
        <dbReference type="EMBL" id="MTI27240.1"/>
    </source>
</evidence>
<evidence type="ECO:0000256" key="1">
    <source>
        <dbReference type="ARBA" id="ARBA00038310"/>
    </source>
</evidence>
<name>A0ABW9RW61_9BACT</name>
<comment type="caution">
    <text evidence="3">The sequence shown here is derived from an EMBL/GenBank/DDBJ whole genome shotgun (WGS) entry which is preliminary data.</text>
</comment>
<dbReference type="EMBL" id="SMLW01000618">
    <property type="protein sequence ID" value="MTI27240.1"/>
    <property type="molecule type" value="Genomic_DNA"/>
</dbReference>
<dbReference type="Gene3D" id="3.20.20.140">
    <property type="entry name" value="Metal-dependent hydrolases"/>
    <property type="match status" value="1"/>
</dbReference>
<dbReference type="InterPro" id="IPR052350">
    <property type="entry name" value="Metallo-dep_Lactonases"/>
</dbReference>
<dbReference type="PANTHER" id="PTHR43569:SF2">
    <property type="entry name" value="AMIDOHYDROLASE-RELATED DOMAIN-CONTAINING PROTEIN"/>
    <property type="match status" value="1"/>
</dbReference>
<reference evidence="3 4" key="1">
    <citation type="submission" date="2019-02" db="EMBL/GenBank/DDBJ databases">
        <authorList>
            <person name="Goldberg S.R."/>
            <person name="Haltli B.A."/>
            <person name="Correa H."/>
            <person name="Russell K.G."/>
        </authorList>
    </citation>
    <scope>NUCLEOTIDE SEQUENCE [LARGE SCALE GENOMIC DNA]</scope>
    <source>
        <strain evidence="3 4">JCM 16186</strain>
    </source>
</reference>
<dbReference type="RefSeq" id="WP_155174242.1">
    <property type="nucleotide sequence ID" value="NZ_BAAAFL010000012.1"/>
</dbReference>
<dbReference type="InterPro" id="IPR032466">
    <property type="entry name" value="Metal_Hydrolase"/>
</dbReference>
<keyword evidence="4" id="KW-1185">Reference proteome</keyword>
<protein>
    <submittedName>
        <fullName evidence="3">Amidohydrolase</fullName>
    </submittedName>
</protein>
<dbReference type="PANTHER" id="PTHR43569">
    <property type="entry name" value="AMIDOHYDROLASE"/>
    <property type="match status" value="1"/>
</dbReference>
<gene>
    <name evidence="3" type="ORF">E1163_19955</name>
</gene>
<dbReference type="SUPFAM" id="SSF51556">
    <property type="entry name" value="Metallo-dependent hydrolases"/>
    <property type="match status" value="1"/>
</dbReference>